<protein>
    <recommendedName>
        <fullName evidence="4">Transmembrane protein</fullName>
    </recommendedName>
</protein>
<evidence type="ECO:0008006" key="4">
    <source>
        <dbReference type="Google" id="ProtNLM"/>
    </source>
</evidence>
<evidence type="ECO:0000313" key="3">
    <source>
        <dbReference type="EMBL" id="CAE2298809.1"/>
    </source>
</evidence>
<evidence type="ECO:0000256" key="2">
    <source>
        <dbReference type="SAM" id="Phobius"/>
    </source>
</evidence>
<dbReference type="EMBL" id="HBKN01018782">
    <property type="protein sequence ID" value="CAE2298809.1"/>
    <property type="molecule type" value="Transcribed_RNA"/>
</dbReference>
<proteinExistence type="predicted"/>
<gene>
    <name evidence="3" type="ORF">GTHE00462_LOCUS14805</name>
</gene>
<keyword evidence="2" id="KW-0472">Membrane</keyword>
<sequence>MMNRMMKATTTQSMERVYRFLLPSLLIVMFCCSVTGLDGSLHAHRLRRLNSLPPTPLVRSIDLLSSPVLPLPRNLCLRGGVAASNKSKAEGPAQTRKRRASGEPSAAEEATSFSQRLLKRARSASESVTSLVSHGRSLLYERSTQISQPLRKGFQHLNGLPAELYELISSRVPHKFLLPLTVAFFASFFIVLARVAQVYGLMKKISVFAEELMKMSTPQSLYKLLKYVQRLAVSFLRFLSTSVRNPALLLKRIDAMLHKLQDAVWRIILELYDSGNLLIAKFVSFLVAFRDLMVSYPRHLGLFAYSTTMAMITAQGRWKTVQMISYMLEQYFPSLLSWPAAKDLMVRMQWWSWCAQRWLLGGRNSLRPDRLYSELLAQNLVKAAAMPMQLVNAAILYLRREVPRASRSLPSPMLLKSYRKAQKMSGIPKKLFAPYLTAGLLYVSLMAYVSNVPSVMEPLKNLFS</sequence>
<dbReference type="AlphaFoldDB" id="A0A7S4KLJ8"/>
<name>A0A7S4KLJ8_GUITH</name>
<accession>A0A7S4KLJ8</accession>
<feature type="transmembrane region" description="Helical" evidence="2">
    <location>
        <begin position="176"/>
        <end position="196"/>
    </location>
</feature>
<reference evidence="3" key="1">
    <citation type="submission" date="2021-01" db="EMBL/GenBank/DDBJ databases">
        <authorList>
            <person name="Corre E."/>
            <person name="Pelletier E."/>
            <person name="Niang G."/>
            <person name="Scheremetjew M."/>
            <person name="Finn R."/>
            <person name="Kale V."/>
            <person name="Holt S."/>
            <person name="Cochrane G."/>
            <person name="Meng A."/>
            <person name="Brown T."/>
            <person name="Cohen L."/>
        </authorList>
    </citation>
    <scope>NUCLEOTIDE SEQUENCE</scope>
    <source>
        <strain evidence="3">CCMP 2712</strain>
    </source>
</reference>
<organism evidence="3">
    <name type="scientific">Guillardia theta</name>
    <name type="common">Cryptophyte</name>
    <name type="synonym">Cryptomonas phi</name>
    <dbReference type="NCBI Taxonomy" id="55529"/>
    <lineage>
        <taxon>Eukaryota</taxon>
        <taxon>Cryptophyceae</taxon>
        <taxon>Pyrenomonadales</taxon>
        <taxon>Geminigeraceae</taxon>
        <taxon>Guillardia</taxon>
    </lineage>
</organism>
<keyword evidence="2" id="KW-0812">Transmembrane</keyword>
<feature type="region of interest" description="Disordered" evidence="1">
    <location>
        <begin position="86"/>
        <end position="112"/>
    </location>
</feature>
<evidence type="ECO:0000256" key="1">
    <source>
        <dbReference type="SAM" id="MobiDB-lite"/>
    </source>
</evidence>
<keyword evidence="2" id="KW-1133">Transmembrane helix</keyword>
<feature type="transmembrane region" description="Helical" evidence="2">
    <location>
        <begin position="431"/>
        <end position="449"/>
    </location>
</feature>